<evidence type="ECO:0000313" key="2">
    <source>
        <dbReference type="EMBL" id="GFS55303.1"/>
    </source>
</evidence>
<feature type="compositionally biased region" description="Polar residues" evidence="1">
    <location>
        <begin position="338"/>
        <end position="349"/>
    </location>
</feature>
<dbReference type="AlphaFoldDB" id="A0A8X6IRZ5"/>
<reference evidence="2" key="1">
    <citation type="submission" date="2020-08" db="EMBL/GenBank/DDBJ databases">
        <title>Multicomponent nature underlies the extraordinary mechanical properties of spider dragline silk.</title>
        <authorList>
            <person name="Kono N."/>
            <person name="Nakamura H."/>
            <person name="Mori M."/>
            <person name="Yoshida Y."/>
            <person name="Ohtoshi R."/>
            <person name="Malay A.D."/>
            <person name="Moran D.A.P."/>
            <person name="Tomita M."/>
            <person name="Numata K."/>
            <person name="Arakawa K."/>
        </authorList>
    </citation>
    <scope>NUCLEOTIDE SEQUENCE</scope>
</reference>
<name>A0A8X6IRZ5_9ARAC</name>
<evidence type="ECO:0000313" key="3">
    <source>
        <dbReference type="Proteomes" id="UP000886998"/>
    </source>
</evidence>
<evidence type="ECO:0000256" key="1">
    <source>
        <dbReference type="SAM" id="MobiDB-lite"/>
    </source>
</evidence>
<feature type="region of interest" description="Disordered" evidence="1">
    <location>
        <begin position="330"/>
        <end position="349"/>
    </location>
</feature>
<dbReference type="OrthoDB" id="6437255at2759"/>
<proteinExistence type="predicted"/>
<comment type="caution">
    <text evidence="2">The sequence shown here is derived from an EMBL/GenBank/DDBJ whole genome shotgun (WGS) entry which is preliminary data.</text>
</comment>
<keyword evidence="3" id="KW-1185">Reference proteome</keyword>
<dbReference type="Proteomes" id="UP000886998">
    <property type="component" value="Unassembled WGS sequence"/>
</dbReference>
<protein>
    <submittedName>
        <fullName evidence="2">Uncharacterized protein</fullName>
    </submittedName>
</protein>
<accession>A0A8X6IRZ5</accession>
<sequence length="906" mass="103512">MYKKNIKQKISSYKVPYKNETYTPVKSNVVENNPKSSMTGKRKLRSKISEINTEDVEKKSSLKVPESSFVSKRTRIRKTKIQTENIKIEKNVSNANFNSFNGSNIEMNNGNQDETGTYTKNELEIIQTVVENEKEIFSRNIIDSDTNCNGNDCYKMNTNAEIMNEINLLILDMINHVCENERGIKVSTTDILQFDQVLSKNRNIAANNKPLSIAGVVTNFSSLSETEINDNPKDNNVSENLNFNHKGIGDLKILTKNPNSSADKIEGNVKEIQLKKSGSAEVMQNQPENDENRNILDFQEGNLSKFPDLKAFDDFKRKIEYEPNETDLNGAKQKKQRMNSTKLSDIQESGLSDEIKDAENLHLNKNNNKKYLKDSFEKMINTSCKSEIFLPQEGTVNIKNNLNDLKISNPTEYVVANGNEPADNLKTGNLKYDTSKESLSFDEHISLKKPLSIPCMSALDYDKEFKLMNIECPQKSSPSVAEIQEDKREFNHEDLKLCSSSKNLSSNENVSIINDLEENMLSDLSPSNEHSLKFTNQEHSKPLITEIARLSCKRKRYEDKNITFSPEENDAVETNSDVDRIEHQTHDLITSKAMDIISEVTHSKKRNIEGVISKIFADDHFISEKIIFREKEETDDTDVIPTGIFKHLNEIYEYNEETTSIDVKCVSDNLDMHDINDFKDERKIKTNSKNPIENLKMGETMFLISAKDFLTSENKKDSEKIINVKNEDEDKERDTSKIRNSPKLMDFLSRNKDILKRKTNDNQQDAIAKNENEILEMIGESGDSRETAFANMNQTKGNKGPEKTCTKPNEISEEKYLTDFESCMEMDDDFNLTASQLSMLDADERIQSNSQCNKITTGQQTDLCGRAYSSSNTFELEIINQLNLIRESIECLREKLEKTEGRNNRP</sequence>
<organism evidence="2 3">
    <name type="scientific">Trichonephila inaurata madagascariensis</name>
    <dbReference type="NCBI Taxonomy" id="2747483"/>
    <lineage>
        <taxon>Eukaryota</taxon>
        <taxon>Metazoa</taxon>
        <taxon>Ecdysozoa</taxon>
        <taxon>Arthropoda</taxon>
        <taxon>Chelicerata</taxon>
        <taxon>Arachnida</taxon>
        <taxon>Araneae</taxon>
        <taxon>Araneomorphae</taxon>
        <taxon>Entelegynae</taxon>
        <taxon>Araneoidea</taxon>
        <taxon>Nephilidae</taxon>
        <taxon>Trichonephila</taxon>
        <taxon>Trichonephila inaurata</taxon>
    </lineage>
</organism>
<gene>
    <name evidence="2" type="primary">AVEN_41759_1</name>
    <name evidence="2" type="ORF">TNIN_116741</name>
</gene>
<dbReference type="EMBL" id="BMAV01027025">
    <property type="protein sequence ID" value="GFS55303.1"/>
    <property type="molecule type" value="Genomic_DNA"/>
</dbReference>